<sequence length="48" mass="4919">SVPITKTFTSSQQGLGRATEASGLYTGTGRGTESNLALIFILGMSLGK</sequence>
<feature type="compositionally biased region" description="Polar residues" evidence="1">
    <location>
        <begin position="1"/>
        <end position="14"/>
    </location>
</feature>
<dbReference type="EMBL" id="BARU01007165">
    <property type="protein sequence ID" value="GAH42170.1"/>
    <property type="molecule type" value="Genomic_DNA"/>
</dbReference>
<dbReference type="AlphaFoldDB" id="X1GBH7"/>
<proteinExistence type="predicted"/>
<protein>
    <submittedName>
        <fullName evidence="2">Uncharacterized protein</fullName>
    </submittedName>
</protein>
<evidence type="ECO:0000256" key="1">
    <source>
        <dbReference type="SAM" id="MobiDB-lite"/>
    </source>
</evidence>
<accession>X1GBH7</accession>
<evidence type="ECO:0000313" key="2">
    <source>
        <dbReference type="EMBL" id="GAH42170.1"/>
    </source>
</evidence>
<reference evidence="2" key="1">
    <citation type="journal article" date="2014" name="Front. Microbiol.">
        <title>High frequency of phylogenetically diverse reductive dehalogenase-homologous genes in deep subseafloor sedimentary metagenomes.</title>
        <authorList>
            <person name="Kawai M."/>
            <person name="Futagami T."/>
            <person name="Toyoda A."/>
            <person name="Takaki Y."/>
            <person name="Nishi S."/>
            <person name="Hori S."/>
            <person name="Arai W."/>
            <person name="Tsubouchi T."/>
            <person name="Morono Y."/>
            <person name="Uchiyama I."/>
            <person name="Ito T."/>
            <person name="Fujiyama A."/>
            <person name="Inagaki F."/>
            <person name="Takami H."/>
        </authorList>
    </citation>
    <scope>NUCLEOTIDE SEQUENCE</scope>
    <source>
        <strain evidence="2">Expedition CK06-06</strain>
    </source>
</reference>
<feature type="non-terminal residue" evidence="2">
    <location>
        <position position="1"/>
    </location>
</feature>
<gene>
    <name evidence="2" type="ORF">S03H2_14125</name>
</gene>
<name>X1GBH7_9ZZZZ</name>
<feature type="region of interest" description="Disordered" evidence="1">
    <location>
        <begin position="1"/>
        <end position="31"/>
    </location>
</feature>
<comment type="caution">
    <text evidence="2">The sequence shown here is derived from an EMBL/GenBank/DDBJ whole genome shotgun (WGS) entry which is preliminary data.</text>
</comment>
<organism evidence="2">
    <name type="scientific">marine sediment metagenome</name>
    <dbReference type="NCBI Taxonomy" id="412755"/>
    <lineage>
        <taxon>unclassified sequences</taxon>
        <taxon>metagenomes</taxon>
        <taxon>ecological metagenomes</taxon>
    </lineage>
</organism>